<dbReference type="SMART" id="SM00448">
    <property type="entry name" value="REC"/>
    <property type="match status" value="1"/>
</dbReference>
<keyword evidence="4" id="KW-0804">Transcription</keyword>
<dbReference type="GO" id="GO:0000976">
    <property type="term" value="F:transcription cis-regulatory region binding"/>
    <property type="evidence" value="ECO:0007669"/>
    <property type="project" value="TreeGrafter"/>
</dbReference>
<dbReference type="CDD" id="cd17620">
    <property type="entry name" value="REC_OmpR_KdpE-like"/>
    <property type="match status" value="1"/>
</dbReference>
<evidence type="ECO:0000259" key="9">
    <source>
        <dbReference type="PROSITE" id="PS51755"/>
    </source>
</evidence>
<dbReference type="InterPro" id="IPR001789">
    <property type="entry name" value="Sig_transdc_resp-reg_receiver"/>
</dbReference>
<dbReference type="PANTHER" id="PTHR48111">
    <property type="entry name" value="REGULATOR OF RPOS"/>
    <property type="match status" value="1"/>
</dbReference>
<accession>A0A4U8Q8Z1</accession>
<dbReference type="GO" id="GO:0032993">
    <property type="term" value="C:protein-DNA complex"/>
    <property type="evidence" value="ECO:0007669"/>
    <property type="project" value="TreeGrafter"/>
</dbReference>
<dbReference type="GO" id="GO:0006355">
    <property type="term" value="P:regulation of DNA-templated transcription"/>
    <property type="evidence" value="ECO:0007669"/>
    <property type="project" value="InterPro"/>
</dbReference>
<dbReference type="PANTHER" id="PTHR48111:SF50">
    <property type="entry name" value="KDP OPERON TRANSCRIPTIONAL REGULATORY PROTEIN KDPE"/>
    <property type="match status" value="1"/>
</dbReference>
<dbReference type="PROSITE" id="PS50110">
    <property type="entry name" value="RESPONSE_REGULATORY"/>
    <property type="match status" value="1"/>
</dbReference>
<dbReference type="GO" id="GO:0005829">
    <property type="term" value="C:cytosol"/>
    <property type="evidence" value="ECO:0007669"/>
    <property type="project" value="TreeGrafter"/>
</dbReference>
<evidence type="ECO:0000256" key="2">
    <source>
        <dbReference type="ARBA" id="ARBA00023015"/>
    </source>
</evidence>
<dbReference type="Gene3D" id="3.40.50.2300">
    <property type="match status" value="1"/>
</dbReference>
<dbReference type="CDD" id="cd00383">
    <property type="entry name" value="trans_reg_C"/>
    <property type="match status" value="1"/>
</dbReference>
<dbReference type="Pfam" id="PF00072">
    <property type="entry name" value="Response_reg"/>
    <property type="match status" value="1"/>
</dbReference>
<organism evidence="10 11">
    <name type="scientific">Robinsoniella peoriensis</name>
    <dbReference type="NCBI Taxonomy" id="180332"/>
    <lineage>
        <taxon>Bacteria</taxon>
        <taxon>Bacillati</taxon>
        <taxon>Bacillota</taxon>
        <taxon>Clostridia</taxon>
        <taxon>Lachnospirales</taxon>
        <taxon>Lachnospiraceae</taxon>
        <taxon>Robinsoniella</taxon>
    </lineage>
</organism>
<dbReference type="Gene3D" id="1.10.10.10">
    <property type="entry name" value="Winged helix-like DNA-binding domain superfamily/Winged helix DNA-binding domain"/>
    <property type="match status" value="1"/>
</dbReference>
<gene>
    <name evidence="10" type="primary">kdpE_1</name>
    <name evidence="10" type="ORF">DSM106044_02080</name>
</gene>
<feature type="domain" description="Response regulatory" evidence="8">
    <location>
        <begin position="8"/>
        <end position="121"/>
    </location>
</feature>
<evidence type="ECO:0000256" key="4">
    <source>
        <dbReference type="ARBA" id="ARBA00023163"/>
    </source>
</evidence>
<keyword evidence="3 7" id="KW-0238">DNA-binding</keyword>
<dbReference type="Proteomes" id="UP000306509">
    <property type="component" value="Unassembled WGS sequence"/>
</dbReference>
<dbReference type="Gene3D" id="6.10.250.690">
    <property type="match status" value="1"/>
</dbReference>
<dbReference type="GO" id="GO:0000156">
    <property type="term" value="F:phosphorelay response regulator activity"/>
    <property type="evidence" value="ECO:0007669"/>
    <property type="project" value="TreeGrafter"/>
</dbReference>
<dbReference type="SUPFAM" id="SSF52172">
    <property type="entry name" value="CheY-like"/>
    <property type="match status" value="1"/>
</dbReference>
<dbReference type="InterPro" id="IPR039420">
    <property type="entry name" value="WalR-like"/>
</dbReference>
<proteinExistence type="predicted"/>
<evidence type="ECO:0000256" key="3">
    <source>
        <dbReference type="ARBA" id="ARBA00023125"/>
    </source>
</evidence>
<evidence type="ECO:0000256" key="1">
    <source>
        <dbReference type="ARBA" id="ARBA00018672"/>
    </source>
</evidence>
<protein>
    <recommendedName>
        <fullName evidence="1">Stage 0 sporulation protein A homolog</fullName>
    </recommendedName>
</protein>
<dbReference type="STRING" id="180332.GCA_000797495_04007"/>
<evidence type="ECO:0000256" key="6">
    <source>
        <dbReference type="PROSITE-ProRule" id="PRU00169"/>
    </source>
</evidence>
<dbReference type="InterPro" id="IPR036388">
    <property type="entry name" value="WH-like_DNA-bd_sf"/>
</dbReference>
<sequence>MQMEDKKNILIVEDDKYIINFISMSLKKEGYRFCVAKEVQDAVSLFYANRPDMIILDLGLPDGDGMEVIEKVREVSEVPIIVVSARQEEQEKIRALDAGADDYVTKPFYMGELMARVRAALRKRTGGVEKIPEEIFQCDYLTVDNEAHKVLIDEKEIHLTPIEFKILNLLIENRGKVLTHNYILHQIWGYTEGIEPGNLRVFMATLRRKIEKDPADPRFILTEVGVGYRFTS</sequence>
<feature type="domain" description="OmpR/PhoB-type" evidence="9">
    <location>
        <begin position="133"/>
        <end position="232"/>
    </location>
</feature>
<evidence type="ECO:0000313" key="11">
    <source>
        <dbReference type="Proteomes" id="UP000306509"/>
    </source>
</evidence>
<evidence type="ECO:0000313" key="10">
    <source>
        <dbReference type="EMBL" id="TLD00884.1"/>
    </source>
</evidence>
<dbReference type="SMART" id="SM00862">
    <property type="entry name" value="Trans_reg_C"/>
    <property type="match status" value="1"/>
</dbReference>
<comment type="caution">
    <text evidence="10">The sequence shown here is derived from an EMBL/GenBank/DDBJ whole genome shotgun (WGS) entry which is preliminary data.</text>
</comment>
<reference evidence="10 11" key="1">
    <citation type="journal article" date="2019" name="Anaerobe">
        <title>Detection of Robinsoniella peoriensis in multiple bone samples of a trauma patient.</title>
        <authorList>
            <person name="Schrottner P."/>
            <person name="Hartwich K."/>
            <person name="Bunk B."/>
            <person name="Schober I."/>
            <person name="Helbig S."/>
            <person name="Rudolph W.W."/>
            <person name="Gunzer F."/>
        </authorList>
    </citation>
    <scope>NUCLEOTIDE SEQUENCE [LARGE SCALE GENOMIC DNA]</scope>
    <source>
        <strain evidence="10 11">DSM 106044</strain>
    </source>
</reference>
<evidence type="ECO:0000256" key="5">
    <source>
        <dbReference type="ARBA" id="ARBA00024867"/>
    </source>
</evidence>
<name>A0A4U8Q8Z1_9FIRM</name>
<keyword evidence="6" id="KW-0597">Phosphoprotein</keyword>
<dbReference type="PROSITE" id="PS51755">
    <property type="entry name" value="OMPR_PHOB"/>
    <property type="match status" value="1"/>
</dbReference>
<evidence type="ECO:0000256" key="7">
    <source>
        <dbReference type="PROSITE-ProRule" id="PRU01091"/>
    </source>
</evidence>
<feature type="modified residue" description="4-aspartylphosphate" evidence="6">
    <location>
        <position position="57"/>
    </location>
</feature>
<dbReference type="InterPro" id="IPR001867">
    <property type="entry name" value="OmpR/PhoB-type_DNA-bd"/>
</dbReference>
<keyword evidence="2" id="KW-0805">Transcription regulation</keyword>
<dbReference type="Pfam" id="PF00486">
    <property type="entry name" value="Trans_reg_C"/>
    <property type="match status" value="1"/>
</dbReference>
<keyword evidence="11" id="KW-1185">Reference proteome</keyword>
<evidence type="ECO:0000259" key="8">
    <source>
        <dbReference type="PROSITE" id="PS50110"/>
    </source>
</evidence>
<dbReference type="EMBL" id="QGQD01000045">
    <property type="protein sequence ID" value="TLD00884.1"/>
    <property type="molecule type" value="Genomic_DNA"/>
</dbReference>
<dbReference type="AlphaFoldDB" id="A0A4U8Q8Z1"/>
<feature type="DNA-binding region" description="OmpR/PhoB-type" evidence="7">
    <location>
        <begin position="133"/>
        <end position="232"/>
    </location>
</feature>
<comment type="function">
    <text evidence="5">May play the central regulatory role in sporulation. It may be an element of the effector pathway responsible for the activation of sporulation genes in response to nutritional stress. Spo0A may act in concert with spo0H (a sigma factor) to control the expression of some genes that are critical to the sporulation process.</text>
</comment>
<dbReference type="InterPro" id="IPR011006">
    <property type="entry name" value="CheY-like_superfamily"/>
</dbReference>